<feature type="compositionally biased region" description="Basic and acidic residues" evidence="4">
    <location>
        <begin position="1"/>
        <end position="17"/>
    </location>
</feature>
<evidence type="ECO:0000256" key="4">
    <source>
        <dbReference type="SAM" id="MobiDB-lite"/>
    </source>
</evidence>
<dbReference type="AlphaFoldDB" id="A0A852TUY7"/>
<dbReference type="GO" id="GO:0000976">
    <property type="term" value="F:transcription cis-regulatory region binding"/>
    <property type="evidence" value="ECO:0007669"/>
    <property type="project" value="TreeGrafter"/>
</dbReference>
<dbReference type="InterPro" id="IPR028082">
    <property type="entry name" value="Peripla_BP_I"/>
</dbReference>
<dbReference type="PANTHER" id="PTHR30146">
    <property type="entry name" value="LACI-RELATED TRANSCRIPTIONAL REPRESSOR"/>
    <property type="match status" value="1"/>
</dbReference>
<dbReference type="SUPFAM" id="SSF47413">
    <property type="entry name" value="lambda repressor-like DNA-binding domains"/>
    <property type="match status" value="1"/>
</dbReference>
<dbReference type="Gene3D" id="1.10.260.40">
    <property type="entry name" value="lambda repressor-like DNA-binding domains"/>
    <property type="match status" value="1"/>
</dbReference>
<organism evidence="6 7">
    <name type="scientific">Spinactinospora alkalitolerans</name>
    <dbReference type="NCBI Taxonomy" id="687207"/>
    <lineage>
        <taxon>Bacteria</taxon>
        <taxon>Bacillati</taxon>
        <taxon>Actinomycetota</taxon>
        <taxon>Actinomycetes</taxon>
        <taxon>Streptosporangiales</taxon>
        <taxon>Nocardiopsidaceae</taxon>
        <taxon>Spinactinospora</taxon>
    </lineage>
</organism>
<dbReference type="CDD" id="cd01392">
    <property type="entry name" value="HTH_LacI"/>
    <property type="match status" value="1"/>
</dbReference>
<dbReference type="InterPro" id="IPR046335">
    <property type="entry name" value="LacI/GalR-like_sensor"/>
</dbReference>
<feature type="region of interest" description="Disordered" evidence="4">
    <location>
        <begin position="1"/>
        <end position="20"/>
    </location>
</feature>
<dbReference type="SMART" id="SM00354">
    <property type="entry name" value="HTH_LACI"/>
    <property type="match status" value="1"/>
</dbReference>
<gene>
    <name evidence="6" type="ORF">HDA32_002878</name>
</gene>
<dbReference type="InterPro" id="IPR010982">
    <property type="entry name" value="Lambda_DNA-bd_dom_sf"/>
</dbReference>
<keyword evidence="3" id="KW-0804">Transcription</keyword>
<evidence type="ECO:0000256" key="2">
    <source>
        <dbReference type="ARBA" id="ARBA00023125"/>
    </source>
</evidence>
<evidence type="ECO:0000256" key="3">
    <source>
        <dbReference type="ARBA" id="ARBA00023163"/>
    </source>
</evidence>
<feature type="domain" description="HTH lacI-type" evidence="5">
    <location>
        <begin position="10"/>
        <end position="68"/>
    </location>
</feature>
<keyword evidence="2" id="KW-0238">DNA-binding</keyword>
<dbReference type="Proteomes" id="UP000589036">
    <property type="component" value="Unassembled WGS sequence"/>
</dbReference>
<dbReference type="CDD" id="cd06267">
    <property type="entry name" value="PBP1_LacI_sugar_binding-like"/>
    <property type="match status" value="1"/>
</dbReference>
<reference evidence="6 7" key="1">
    <citation type="submission" date="2020-07" db="EMBL/GenBank/DDBJ databases">
        <title>Sequencing the genomes of 1000 actinobacteria strains.</title>
        <authorList>
            <person name="Klenk H.-P."/>
        </authorList>
    </citation>
    <scope>NUCLEOTIDE SEQUENCE [LARGE SCALE GENOMIC DNA]</scope>
    <source>
        <strain evidence="6 7">CXB654</strain>
    </source>
</reference>
<protein>
    <submittedName>
        <fullName evidence="6">LacI family transcriptional regulator</fullName>
    </submittedName>
</protein>
<sequence>MAATEPPRRPTQRDIARRAGVSTATVSYVLSGRRGGAKPPPQETRERVMRAVAEIGYQIDHSARSLRRRRTDLVGLMYPAPSSPWSDRLAEQMQAAAAERGLAVVALPVSESTPSDALLRVLRERYVDGAILLPDCPLGGAELSALARQGLSLVVFDDELRPDGFDVVRQDRARSCRAAVERLVALGHRRIGYLAHPGESEWAPARSVKLHGYRRVLGEHGIGVDPDLVRPVADSRPDAYAAVRELLGRPDPPTALLSATDRAAIDAIWAARDLGAAVPEELAVIGIGNIPEGLVISPALTTVGAPVLDFSREVARLFARLESASPLPDAVLAAPWELIVRESG</sequence>
<accession>A0A852TUY7</accession>
<evidence type="ECO:0000313" key="6">
    <source>
        <dbReference type="EMBL" id="NYE47758.1"/>
    </source>
</evidence>
<evidence type="ECO:0000256" key="1">
    <source>
        <dbReference type="ARBA" id="ARBA00023015"/>
    </source>
</evidence>
<dbReference type="SUPFAM" id="SSF53822">
    <property type="entry name" value="Periplasmic binding protein-like I"/>
    <property type="match status" value="1"/>
</dbReference>
<evidence type="ECO:0000313" key="7">
    <source>
        <dbReference type="Proteomes" id="UP000589036"/>
    </source>
</evidence>
<evidence type="ECO:0000259" key="5">
    <source>
        <dbReference type="PROSITE" id="PS50932"/>
    </source>
</evidence>
<name>A0A852TUY7_9ACTN</name>
<dbReference type="InterPro" id="IPR000843">
    <property type="entry name" value="HTH_LacI"/>
</dbReference>
<dbReference type="GO" id="GO:0003700">
    <property type="term" value="F:DNA-binding transcription factor activity"/>
    <property type="evidence" value="ECO:0007669"/>
    <property type="project" value="TreeGrafter"/>
</dbReference>
<dbReference type="Pfam" id="PF13377">
    <property type="entry name" value="Peripla_BP_3"/>
    <property type="match status" value="1"/>
</dbReference>
<dbReference type="Gene3D" id="3.40.50.2300">
    <property type="match status" value="2"/>
</dbReference>
<dbReference type="PANTHER" id="PTHR30146:SF153">
    <property type="entry name" value="LACTOSE OPERON REPRESSOR"/>
    <property type="match status" value="1"/>
</dbReference>
<dbReference type="EMBL" id="JACCCC010000001">
    <property type="protein sequence ID" value="NYE47758.1"/>
    <property type="molecule type" value="Genomic_DNA"/>
</dbReference>
<dbReference type="Pfam" id="PF00356">
    <property type="entry name" value="LacI"/>
    <property type="match status" value="1"/>
</dbReference>
<proteinExistence type="predicted"/>
<dbReference type="RefSeq" id="WP_179643653.1">
    <property type="nucleotide sequence ID" value="NZ_BAAAYY010000008.1"/>
</dbReference>
<comment type="caution">
    <text evidence="6">The sequence shown here is derived from an EMBL/GenBank/DDBJ whole genome shotgun (WGS) entry which is preliminary data.</text>
</comment>
<keyword evidence="7" id="KW-1185">Reference proteome</keyword>
<dbReference type="PROSITE" id="PS50932">
    <property type="entry name" value="HTH_LACI_2"/>
    <property type="match status" value="1"/>
</dbReference>
<keyword evidence="1" id="KW-0805">Transcription regulation</keyword>